<dbReference type="Pfam" id="PF03466">
    <property type="entry name" value="LysR_substrate"/>
    <property type="match status" value="1"/>
</dbReference>
<dbReference type="NCBIfam" id="NF008095">
    <property type="entry name" value="PRK10837.1"/>
    <property type="match status" value="1"/>
</dbReference>
<keyword evidence="3" id="KW-0238">DNA-binding</keyword>
<dbReference type="Pfam" id="PF00126">
    <property type="entry name" value="HTH_1"/>
    <property type="match status" value="1"/>
</dbReference>
<keyword evidence="4" id="KW-0804">Transcription</keyword>
<dbReference type="RefSeq" id="WP_068807702.1">
    <property type="nucleotide sequence ID" value="NZ_MBFM01000003.1"/>
</dbReference>
<dbReference type="AlphaFoldDB" id="A0A7X7LVR3"/>
<dbReference type="EMBL" id="JAAYYV010000199">
    <property type="protein sequence ID" value="NLF54225.1"/>
    <property type="molecule type" value="Genomic_DNA"/>
</dbReference>
<keyword evidence="2" id="KW-0805">Transcription regulation</keyword>
<protein>
    <submittedName>
        <fullName evidence="6">LysR family transcriptional regulator</fullName>
    </submittedName>
</protein>
<comment type="caution">
    <text evidence="6">The sequence shown here is derived from an EMBL/GenBank/DDBJ whole genome shotgun (WGS) entry which is preliminary data.</text>
</comment>
<evidence type="ECO:0000256" key="3">
    <source>
        <dbReference type="ARBA" id="ARBA00023125"/>
    </source>
</evidence>
<sequence length="309" mass="34148">MRYTLRQLQAFVAVARGENVTRAAEALSLSQSATSAALAELENLFGQPLFDRIGRRLKLNEQGRLLLPHAVELLDRAEEIETLLRGERGLGNLRVGATMTIGNYLLPLIVAGFLQRHPESRVELKVDNTATIAGLLLHYEIDLGLLEGEVEPAELETAHWVDDELVVFCAPDHPIAARGMATLTELAREPWILRERGSGTRETLARALSGHVAGGLSVRLELQHTEAVKRAVESGLGIGCISRLALRDAFRRGSLVPIETPELDLRRSFSFVWHRGKYHSAAMRRFIDDCRTFTGGARRSEEIALPPVA</sequence>
<dbReference type="FunFam" id="1.10.10.10:FF:000001">
    <property type="entry name" value="LysR family transcriptional regulator"/>
    <property type="match status" value="1"/>
</dbReference>
<dbReference type="OrthoDB" id="9808620at2"/>
<dbReference type="InterPro" id="IPR000847">
    <property type="entry name" value="LysR_HTH_N"/>
</dbReference>
<evidence type="ECO:0000313" key="7">
    <source>
        <dbReference type="Proteomes" id="UP000536534"/>
    </source>
</evidence>
<dbReference type="PANTHER" id="PTHR30126:SF94">
    <property type="entry name" value="LYSR FAMILY TRANSCRIPTIONAL REGULATOR"/>
    <property type="match status" value="1"/>
</dbReference>
<dbReference type="InterPro" id="IPR036388">
    <property type="entry name" value="WH-like_DNA-bd_sf"/>
</dbReference>
<accession>A0A7X7LVR3</accession>
<dbReference type="PROSITE" id="PS50931">
    <property type="entry name" value="HTH_LYSR"/>
    <property type="match status" value="1"/>
</dbReference>
<dbReference type="InterPro" id="IPR005119">
    <property type="entry name" value="LysR_subst-bd"/>
</dbReference>
<comment type="similarity">
    <text evidence="1">Belongs to the LysR transcriptional regulatory family.</text>
</comment>
<evidence type="ECO:0000256" key="1">
    <source>
        <dbReference type="ARBA" id="ARBA00009437"/>
    </source>
</evidence>
<dbReference type="GO" id="GO:0000976">
    <property type="term" value="F:transcription cis-regulatory region binding"/>
    <property type="evidence" value="ECO:0007669"/>
    <property type="project" value="TreeGrafter"/>
</dbReference>
<evidence type="ECO:0000256" key="4">
    <source>
        <dbReference type="ARBA" id="ARBA00023163"/>
    </source>
</evidence>
<dbReference type="SUPFAM" id="SSF53850">
    <property type="entry name" value="Periplasmic binding protein-like II"/>
    <property type="match status" value="1"/>
</dbReference>
<dbReference type="PANTHER" id="PTHR30126">
    <property type="entry name" value="HTH-TYPE TRANSCRIPTIONAL REGULATOR"/>
    <property type="match status" value="1"/>
</dbReference>
<dbReference type="Gene3D" id="1.10.10.10">
    <property type="entry name" value="Winged helix-like DNA-binding domain superfamily/Winged helix DNA-binding domain"/>
    <property type="match status" value="1"/>
</dbReference>
<evidence type="ECO:0000259" key="5">
    <source>
        <dbReference type="PROSITE" id="PS50931"/>
    </source>
</evidence>
<dbReference type="CDD" id="cd08420">
    <property type="entry name" value="PBP2_CysL_like"/>
    <property type="match status" value="1"/>
</dbReference>
<evidence type="ECO:0000313" key="6">
    <source>
        <dbReference type="EMBL" id="NLF54225.1"/>
    </source>
</evidence>
<dbReference type="PRINTS" id="PR00039">
    <property type="entry name" value="HTHLYSR"/>
</dbReference>
<reference evidence="6 7" key="1">
    <citation type="journal article" date="2020" name="Biotechnol. Biofuels">
        <title>New insights from the biogas microbiome by comprehensive genome-resolved metagenomics of nearly 1600 species originating from multiple anaerobic digesters.</title>
        <authorList>
            <person name="Campanaro S."/>
            <person name="Treu L."/>
            <person name="Rodriguez-R L.M."/>
            <person name="Kovalovszki A."/>
            <person name="Ziels R.M."/>
            <person name="Maus I."/>
            <person name="Zhu X."/>
            <person name="Kougias P.G."/>
            <person name="Basile A."/>
            <person name="Luo G."/>
            <person name="Schluter A."/>
            <person name="Konstantinidis K.T."/>
            <person name="Angelidaki I."/>
        </authorList>
    </citation>
    <scope>NUCLEOTIDE SEQUENCE [LARGE SCALE GENOMIC DNA]</scope>
    <source>
        <strain evidence="6">AS06rmzACSIP_256</strain>
    </source>
</reference>
<dbReference type="InterPro" id="IPR036390">
    <property type="entry name" value="WH_DNA-bd_sf"/>
</dbReference>
<name>A0A7X7LVR3_9RHOO</name>
<feature type="domain" description="HTH lysR-type" evidence="5">
    <location>
        <begin position="1"/>
        <end position="60"/>
    </location>
</feature>
<dbReference type="Gene3D" id="3.40.190.290">
    <property type="match status" value="1"/>
</dbReference>
<dbReference type="SUPFAM" id="SSF46785">
    <property type="entry name" value="Winged helix' DNA-binding domain"/>
    <property type="match status" value="1"/>
</dbReference>
<proteinExistence type="inferred from homology"/>
<evidence type="ECO:0000256" key="2">
    <source>
        <dbReference type="ARBA" id="ARBA00023015"/>
    </source>
</evidence>
<dbReference type="GO" id="GO:0003700">
    <property type="term" value="F:DNA-binding transcription factor activity"/>
    <property type="evidence" value="ECO:0007669"/>
    <property type="project" value="InterPro"/>
</dbReference>
<gene>
    <name evidence="6" type="ORF">GX576_07490</name>
</gene>
<organism evidence="6 7">
    <name type="scientific">Thauera phenolivorans</name>
    <dbReference type="NCBI Taxonomy" id="1792543"/>
    <lineage>
        <taxon>Bacteria</taxon>
        <taxon>Pseudomonadati</taxon>
        <taxon>Pseudomonadota</taxon>
        <taxon>Betaproteobacteria</taxon>
        <taxon>Rhodocyclales</taxon>
        <taxon>Zoogloeaceae</taxon>
        <taxon>Thauera</taxon>
    </lineage>
</organism>
<dbReference type="Proteomes" id="UP000536534">
    <property type="component" value="Unassembled WGS sequence"/>
</dbReference>